<keyword evidence="4 10" id="KW-0285">Flavoprotein</keyword>
<evidence type="ECO:0000256" key="12">
    <source>
        <dbReference type="SAM" id="Phobius"/>
    </source>
</evidence>
<evidence type="ECO:0000313" key="15">
    <source>
        <dbReference type="Proteomes" id="UP001255856"/>
    </source>
</evidence>
<comment type="subcellular location">
    <subcellularLocation>
        <location evidence="2">Mitochondrion</location>
    </subcellularLocation>
</comment>
<comment type="catalytic activity">
    <reaction evidence="9 11">
        <text>2 Fe(III)-[cytochrome b5] + NADH = 2 Fe(II)-[cytochrome b5] + NAD(+) + H(+)</text>
        <dbReference type="Rhea" id="RHEA:46680"/>
        <dbReference type="Rhea" id="RHEA-COMP:10438"/>
        <dbReference type="Rhea" id="RHEA-COMP:10439"/>
        <dbReference type="ChEBI" id="CHEBI:15378"/>
        <dbReference type="ChEBI" id="CHEBI:29033"/>
        <dbReference type="ChEBI" id="CHEBI:29034"/>
        <dbReference type="ChEBI" id="CHEBI:57540"/>
        <dbReference type="ChEBI" id="CHEBI:57945"/>
        <dbReference type="EC" id="1.6.2.2"/>
    </reaction>
</comment>
<dbReference type="SUPFAM" id="SSF52343">
    <property type="entry name" value="Ferredoxin reductase-like, C-terminal NADP-linked domain"/>
    <property type="match status" value="1"/>
</dbReference>
<dbReference type="InterPro" id="IPR017938">
    <property type="entry name" value="Riboflavin_synthase-like_b-brl"/>
</dbReference>
<protein>
    <recommendedName>
        <fullName evidence="11">NADH-cytochrome b5 reductase</fullName>
        <ecNumber evidence="11">1.6.2.2</ecNumber>
    </recommendedName>
</protein>
<feature type="binding site" evidence="10">
    <location>
        <position position="178"/>
    </location>
    <ligand>
        <name>FAD</name>
        <dbReference type="ChEBI" id="CHEBI:57692"/>
    </ligand>
</feature>
<keyword evidence="5 10" id="KW-0274">FAD</keyword>
<dbReference type="Pfam" id="PF00970">
    <property type="entry name" value="FAD_binding_6"/>
    <property type="match status" value="1"/>
</dbReference>
<evidence type="ECO:0000256" key="6">
    <source>
        <dbReference type="ARBA" id="ARBA00023002"/>
    </source>
</evidence>
<dbReference type="PROSITE" id="PS51384">
    <property type="entry name" value="FAD_FR"/>
    <property type="match status" value="1"/>
</dbReference>
<comment type="cofactor">
    <cofactor evidence="1 10 11">
        <name>FAD</name>
        <dbReference type="ChEBI" id="CHEBI:57692"/>
    </cofactor>
</comment>
<dbReference type="Pfam" id="PF00175">
    <property type="entry name" value="NAD_binding_1"/>
    <property type="match status" value="1"/>
</dbReference>
<evidence type="ECO:0000256" key="1">
    <source>
        <dbReference type="ARBA" id="ARBA00001974"/>
    </source>
</evidence>
<dbReference type="InterPro" id="IPR001433">
    <property type="entry name" value="OxRdtase_FAD/NAD-bd"/>
</dbReference>
<dbReference type="InterPro" id="IPR017927">
    <property type="entry name" value="FAD-bd_FR_type"/>
</dbReference>
<reference evidence="14" key="1">
    <citation type="submission" date="2021-01" db="EMBL/GenBank/DDBJ databases">
        <authorList>
            <person name="Eckstrom K.M.E."/>
        </authorList>
    </citation>
    <scope>NUCLEOTIDE SEQUENCE</scope>
    <source>
        <strain evidence="14">UVCC 0001</strain>
    </source>
</reference>
<feature type="binding site" evidence="10">
    <location>
        <position position="135"/>
    </location>
    <ligand>
        <name>FAD</name>
        <dbReference type="ChEBI" id="CHEBI:57692"/>
    </ligand>
</feature>
<dbReference type="PANTHER" id="PTHR19370">
    <property type="entry name" value="NADH-CYTOCHROME B5 REDUCTASE"/>
    <property type="match status" value="1"/>
</dbReference>
<keyword evidence="8" id="KW-0496">Mitochondrion</keyword>
<feature type="binding site" evidence="10">
    <location>
        <position position="125"/>
    </location>
    <ligand>
        <name>FAD</name>
        <dbReference type="ChEBI" id="CHEBI:57692"/>
    </ligand>
</feature>
<evidence type="ECO:0000259" key="13">
    <source>
        <dbReference type="PROSITE" id="PS51384"/>
    </source>
</evidence>
<dbReference type="EC" id="1.6.2.2" evidence="11"/>
<evidence type="ECO:0000256" key="10">
    <source>
        <dbReference type="PIRSR" id="PIRSR601834-1"/>
    </source>
</evidence>
<dbReference type="InterPro" id="IPR001709">
    <property type="entry name" value="Flavoprot_Pyr_Nucl_cyt_Rdtase"/>
</dbReference>
<feature type="binding site" evidence="10">
    <location>
        <position position="136"/>
    </location>
    <ligand>
        <name>FAD</name>
        <dbReference type="ChEBI" id="CHEBI:57692"/>
    </ligand>
</feature>
<dbReference type="PRINTS" id="PR00406">
    <property type="entry name" value="CYTB5RDTASE"/>
</dbReference>
<evidence type="ECO:0000256" key="2">
    <source>
        <dbReference type="ARBA" id="ARBA00004173"/>
    </source>
</evidence>
<gene>
    <name evidence="14" type="ORF">QBZ16_002938</name>
</gene>
<dbReference type="SUPFAM" id="SSF63380">
    <property type="entry name" value="Riboflavin synthase domain-like"/>
    <property type="match status" value="1"/>
</dbReference>
<evidence type="ECO:0000256" key="7">
    <source>
        <dbReference type="ARBA" id="ARBA00023027"/>
    </source>
</evidence>
<comment type="caution">
    <text evidence="14">The sequence shown here is derived from an EMBL/GenBank/DDBJ whole genome shotgun (WGS) entry which is preliminary data.</text>
</comment>
<organism evidence="14 15">
    <name type="scientific">Prototheca wickerhamii</name>
    <dbReference type="NCBI Taxonomy" id="3111"/>
    <lineage>
        <taxon>Eukaryota</taxon>
        <taxon>Viridiplantae</taxon>
        <taxon>Chlorophyta</taxon>
        <taxon>core chlorophytes</taxon>
        <taxon>Trebouxiophyceae</taxon>
        <taxon>Chlorellales</taxon>
        <taxon>Chlorellaceae</taxon>
        <taxon>Prototheca</taxon>
    </lineage>
</organism>
<proteinExistence type="inferred from homology"/>
<dbReference type="CDD" id="cd06183">
    <property type="entry name" value="cyt_b5_reduct_like"/>
    <property type="match status" value="1"/>
</dbReference>
<dbReference type="PRINTS" id="PR00371">
    <property type="entry name" value="FPNCR"/>
</dbReference>
<comment type="similarity">
    <text evidence="3 11">Belongs to the flavoprotein pyridine nucleotide cytochrome reductase family.</text>
</comment>
<feature type="binding site" evidence="10">
    <location>
        <position position="134"/>
    </location>
    <ligand>
        <name>FAD</name>
        <dbReference type="ChEBI" id="CHEBI:57692"/>
    </ligand>
</feature>
<evidence type="ECO:0000256" key="5">
    <source>
        <dbReference type="ARBA" id="ARBA00022827"/>
    </source>
</evidence>
<dbReference type="FunFam" id="3.40.50.80:FF:000009">
    <property type="entry name" value="NADH-cytochrome b5 reductase"/>
    <property type="match status" value="1"/>
</dbReference>
<keyword evidence="12" id="KW-1133">Transmembrane helix</keyword>
<evidence type="ECO:0000313" key="14">
    <source>
        <dbReference type="EMBL" id="KAK2079247.1"/>
    </source>
</evidence>
<feature type="binding site" evidence="10">
    <location>
        <position position="108"/>
    </location>
    <ligand>
        <name>FAD</name>
        <dbReference type="ChEBI" id="CHEBI:57692"/>
    </ligand>
</feature>
<dbReference type="Gene3D" id="2.40.30.10">
    <property type="entry name" value="Translation factors"/>
    <property type="match status" value="1"/>
</dbReference>
<feature type="domain" description="FAD-binding FR-type" evidence="13">
    <location>
        <begin position="46"/>
        <end position="160"/>
    </location>
</feature>
<dbReference type="EMBL" id="JASFZW010000003">
    <property type="protein sequence ID" value="KAK2079247.1"/>
    <property type="molecule type" value="Genomic_DNA"/>
</dbReference>
<keyword evidence="7 11" id="KW-0520">NAD</keyword>
<feature type="binding site" evidence="10">
    <location>
        <position position="107"/>
    </location>
    <ligand>
        <name>FAD</name>
        <dbReference type="ChEBI" id="CHEBI:57692"/>
    </ligand>
</feature>
<dbReference type="Proteomes" id="UP001255856">
    <property type="component" value="Unassembled WGS sequence"/>
</dbReference>
<keyword evidence="15" id="KW-1185">Reference proteome</keyword>
<evidence type="ECO:0000256" key="8">
    <source>
        <dbReference type="ARBA" id="ARBA00023128"/>
    </source>
</evidence>
<feature type="transmembrane region" description="Helical" evidence="12">
    <location>
        <begin position="12"/>
        <end position="32"/>
    </location>
</feature>
<keyword evidence="6 11" id="KW-0560">Oxidoreductase</keyword>
<dbReference type="GO" id="GO:0005739">
    <property type="term" value="C:mitochondrion"/>
    <property type="evidence" value="ECO:0007669"/>
    <property type="project" value="UniProtKB-SubCell"/>
</dbReference>
<accession>A0AAD9MJ31</accession>
<keyword evidence="12" id="KW-0472">Membrane</keyword>
<sequence>MALVHAFRGRASLLLGSAVGAAFGGYAVYSMFNVSRASSGPALSPEEWRSFKLVHREQLTHTANPVWLFRFGLDDPEASIGLHVASCLLTRAPATKSDGTATWAIRPYTPITSVNQRGYFDLAIKVYKVPTAGKVSSYIHDLKVGDSMDFKGPLSKLPIEDIAKRKEVGLVAGGSGLTPMLQVAEEVIRQKLPVKLKMIFANVSEDDIIIKDHLDALAANNDNLEIHYLVDKAKSADWNGGVGYITKEVVEKHLPAPQPENLILVCGPPGMMNALSGDKLPDKSQGPITGLLKDMGYDSDTVYKF</sequence>
<dbReference type="InterPro" id="IPR039261">
    <property type="entry name" value="FNR_nucleotide-bd"/>
</dbReference>
<dbReference type="PANTHER" id="PTHR19370:SF171">
    <property type="entry name" value="NADH-CYTOCHROME B5 REDUCTASE 2"/>
    <property type="match status" value="1"/>
</dbReference>
<evidence type="ECO:0000256" key="4">
    <source>
        <dbReference type="ARBA" id="ARBA00022630"/>
    </source>
</evidence>
<evidence type="ECO:0000256" key="3">
    <source>
        <dbReference type="ARBA" id="ARBA00006105"/>
    </source>
</evidence>
<dbReference type="InterPro" id="IPR008333">
    <property type="entry name" value="Cbr1-like_FAD-bd_dom"/>
</dbReference>
<keyword evidence="12" id="KW-0812">Transmembrane</keyword>
<dbReference type="AlphaFoldDB" id="A0AAD9MJ31"/>
<feature type="binding site" evidence="10">
    <location>
        <position position="106"/>
    </location>
    <ligand>
        <name>FAD</name>
        <dbReference type="ChEBI" id="CHEBI:57692"/>
    </ligand>
</feature>
<dbReference type="GO" id="GO:0090524">
    <property type="term" value="F:cytochrome-b5 reductase activity, acting on NADH"/>
    <property type="evidence" value="ECO:0007669"/>
    <property type="project" value="UniProtKB-EC"/>
</dbReference>
<dbReference type="InterPro" id="IPR001834">
    <property type="entry name" value="CBR-like"/>
</dbReference>
<name>A0AAD9MJ31_PROWI</name>
<evidence type="ECO:0000256" key="9">
    <source>
        <dbReference type="ARBA" id="ARBA00047682"/>
    </source>
</evidence>
<dbReference type="Gene3D" id="3.40.50.80">
    <property type="entry name" value="Nucleotide-binding domain of ferredoxin-NADP reductase (FNR) module"/>
    <property type="match status" value="1"/>
</dbReference>
<evidence type="ECO:0000256" key="11">
    <source>
        <dbReference type="RuleBase" id="RU361226"/>
    </source>
</evidence>